<dbReference type="Proteomes" id="UP001642487">
    <property type="component" value="Chromosome 2"/>
</dbReference>
<keyword evidence="2" id="KW-1185">Reference proteome</keyword>
<proteinExistence type="predicted"/>
<evidence type="ECO:0000313" key="1">
    <source>
        <dbReference type="EMBL" id="CAK9314526.1"/>
    </source>
</evidence>
<evidence type="ECO:0000313" key="2">
    <source>
        <dbReference type="Proteomes" id="UP001642487"/>
    </source>
</evidence>
<reference evidence="1 2" key="1">
    <citation type="submission" date="2024-03" db="EMBL/GenBank/DDBJ databases">
        <authorList>
            <person name="Gkanogiannis A."/>
            <person name="Becerra Lopez-Lavalle L."/>
        </authorList>
    </citation>
    <scope>NUCLEOTIDE SEQUENCE [LARGE SCALE GENOMIC DNA]</scope>
</reference>
<sequence length="86" mass="10383">MDDEEFFWEELRRRSDGDFPAAEEVCFWDKLLNNGNFEEVLLVEPLLEKSDLEEEEEEEEEEAADSFFESFHFSSILSEIIKFYRM</sequence>
<organism evidence="1 2">
    <name type="scientific">Citrullus colocynthis</name>
    <name type="common">colocynth</name>
    <dbReference type="NCBI Taxonomy" id="252529"/>
    <lineage>
        <taxon>Eukaryota</taxon>
        <taxon>Viridiplantae</taxon>
        <taxon>Streptophyta</taxon>
        <taxon>Embryophyta</taxon>
        <taxon>Tracheophyta</taxon>
        <taxon>Spermatophyta</taxon>
        <taxon>Magnoliopsida</taxon>
        <taxon>eudicotyledons</taxon>
        <taxon>Gunneridae</taxon>
        <taxon>Pentapetalae</taxon>
        <taxon>rosids</taxon>
        <taxon>fabids</taxon>
        <taxon>Cucurbitales</taxon>
        <taxon>Cucurbitaceae</taxon>
        <taxon>Benincaseae</taxon>
        <taxon>Citrullus</taxon>
    </lineage>
</organism>
<gene>
    <name evidence="1" type="ORF">CITCOLO1_LOCUS6285</name>
</gene>
<accession>A0ABP0Y5W7</accession>
<protein>
    <submittedName>
        <fullName evidence="1">Uncharacterized protein</fullName>
    </submittedName>
</protein>
<name>A0ABP0Y5W7_9ROSI</name>
<dbReference type="EMBL" id="OZ021736">
    <property type="protein sequence ID" value="CAK9314526.1"/>
    <property type="molecule type" value="Genomic_DNA"/>
</dbReference>